<dbReference type="Proteomes" id="UP000285906">
    <property type="component" value="Unassembled WGS sequence"/>
</dbReference>
<evidence type="ECO:0008006" key="3">
    <source>
        <dbReference type="Google" id="ProtNLM"/>
    </source>
</evidence>
<dbReference type="OrthoDB" id="1255866at2"/>
<gene>
    <name evidence="1" type="ORF">BXY58_1597</name>
</gene>
<dbReference type="AlphaFoldDB" id="A0A420D9H9"/>
<reference evidence="1 2" key="1">
    <citation type="submission" date="2018-09" db="EMBL/GenBank/DDBJ databases">
        <title>Genomic Encyclopedia of Archaeal and Bacterial Type Strains, Phase II (KMG-II): from individual species to whole genera.</title>
        <authorList>
            <person name="Goeker M."/>
        </authorList>
    </citation>
    <scope>NUCLEOTIDE SEQUENCE [LARGE SCALE GENOMIC DNA]</scope>
    <source>
        <strain evidence="1 2">DSM 27620</strain>
    </source>
</reference>
<name>A0A420D9H9_9FLAO</name>
<dbReference type="PROSITE" id="PS51257">
    <property type="entry name" value="PROKAR_LIPOPROTEIN"/>
    <property type="match status" value="1"/>
</dbReference>
<evidence type="ECO:0000313" key="1">
    <source>
        <dbReference type="EMBL" id="RKE87484.1"/>
    </source>
</evidence>
<proteinExistence type="predicted"/>
<comment type="caution">
    <text evidence="1">The sequence shown here is derived from an EMBL/GenBank/DDBJ whole genome shotgun (WGS) entry which is preliminary data.</text>
</comment>
<accession>A0A420D9H9</accession>
<sequence>MINNKVANFFFLFIMIMSCTNQSIVRSDPEMDKRNEKPQPKMVYLFFEGEKTADGKEIITLVDKKVSDGFFKNEEFGTAKDITNTFYKIILFDRNNQVYKTAKIDNPFSPVFESYGQESMEKQIGQLNKAEFFYRYNDYGNISKLEIHKSENDRSTLLFTLKL</sequence>
<evidence type="ECO:0000313" key="2">
    <source>
        <dbReference type="Proteomes" id="UP000285906"/>
    </source>
</evidence>
<protein>
    <recommendedName>
        <fullName evidence="3">Lipoprotein</fullName>
    </recommendedName>
</protein>
<dbReference type="RefSeq" id="WP_120213277.1">
    <property type="nucleotide sequence ID" value="NZ_BMCW01000003.1"/>
</dbReference>
<dbReference type="EMBL" id="RAQH01000004">
    <property type="protein sequence ID" value="RKE87484.1"/>
    <property type="molecule type" value="Genomic_DNA"/>
</dbReference>
<organism evidence="1 2">
    <name type="scientific">Epilithonimonas arachidiradicis</name>
    <dbReference type="NCBI Taxonomy" id="1617282"/>
    <lineage>
        <taxon>Bacteria</taxon>
        <taxon>Pseudomonadati</taxon>
        <taxon>Bacteroidota</taxon>
        <taxon>Flavobacteriia</taxon>
        <taxon>Flavobacteriales</taxon>
        <taxon>Weeksellaceae</taxon>
        <taxon>Chryseobacterium group</taxon>
        <taxon>Epilithonimonas</taxon>
    </lineage>
</organism>